<keyword evidence="2" id="KW-0269">Exonuclease</keyword>
<dbReference type="SUPFAM" id="SSF56219">
    <property type="entry name" value="DNase I-like"/>
    <property type="match status" value="1"/>
</dbReference>
<dbReference type="Gene3D" id="3.60.10.10">
    <property type="entry name" value="Endonuclease/exonuclease/phosphatase"/>
    <property type="match status" value="1"/>
</dbReference>
<dbReference type="Proteomes" id="UP000295645">
    <property type="component" value="Unassembled WGS sequence"/>
</dbReference>
<organism evidence="2 3">
    <name type="scientific">Luteibacter rhizovicinus</name>
    <dbReference type="NCBI Taxonomy" id="242606"/>
    <lineage>
        <taxon>Bacteria</taxon>
        <taxon>Pseudomonadati</taxon>
        <taxon>Pseudomonadota</taxon>
        <taxon>Gammaproteobacteria</taxon>
        <taxon>Lysobacterales</taxon>
        <taxon>Rhodanobacteraceae</taxon>
        <taxon>Luteibacter</taxon>
    </lineage>
</organism>
<evidence type="ECO:0000259" key="1">
    <source>
        <dbReference type="Pfam" id="PF03372"/>
    </source>
</evidence>
<keyword evidence="3" id="KW-1185">Reference proteome</keyword>
<dbReference type="PANTHER" id="PTHR14859:SF15">
    <property type="entry name" value="ENDONUCLEASE_EXONUCLEASE_PHOSPHATASE DOMAIN-CONTAINING PROTEIN"/>
    <property type="match status" value="1"/>
</dbReference>
<gene>
    <name evidence="2" type="ORF">EC912_102478</name>
</gene>
<comment type="caution">
    <text evidence="2">The sequence shown here is derived from an EMBL/GenBank/DDBJ whole genome shotgun (WGS) entry which is preliminary data.</text>
</comment>
<name>A0A4R3YWC8_9GAMM</name>
<dbReference type="PANTHER" id="PTHR14859">
    <property type="entry name" value="CALCOFLUOR WHITE HYPERSENSITIVE PROTEIN PRECURSOR"/>
    <property type="match status" value="1"/>
</dbReference>
<keyword evidence="2" id="KW-0255">Endonuclease</keyword>
<keyword evidence="2" id="KW-0540">Nuclease</keyword>
<dbReference type="GO" id="GO:0004527">
    <property type="term" value="F:exonuclease activity"/>
    <property type="evidence" value="ECO:0007669"/>
    <property type="project" value="UniProtKB-KW"/>
</dbReference>
<dbReference type="AlphaFoldDB" id="A0A4R3YWC8"/>
<sequence>MPVVHIAPGMLDPQRPASIISNDMNRPVPPRSPTTPLPAAERTLRLLSCNILAGASVQRYSDYVTRSVNAVLPGRNKLDNLDSLADLLQDFDVVGLQEADAGSLRSGFLNQTRYLAEAAGMPFWSHQPNRPMARVAHSANGLISRIEPTEVIDYPLPGRIRGRGALFVRFGDGPDALVVVIAHLSLGAQARVGQLAFIAELLANHPHAVLMGDLNTVVESPEMQRLFARTSLQMPTSHTPTFPSWKPRRALDHILTSADIKLDRTWTLPQAFSDHLPIAAEIRLPPSLAEATANPQGPVRK</sequence>
<dbReference type="GO" id="GO:0004519">
    <property type="term" value="F:endonuclease activity"/>
    <property type="evidence" value="ECO:0007669"/>
    <property type="project" value="UniProtKB-KW"/>
</dbReference>
<dbReference type="InterPro" id="IPR036691">
    <property type="entry name" value="Endo/exonu/phosph_ase_sf"/>
</dbReference>
<protein>
    <submittedName>
        <fullName evidence="2">Endonuclease/exonuclease/phosphatase family metal-dependent hydrolase</fullName>
    </submittedName>
</protein>
<dbReference type="EMBL" id="SMCS01000002">
    <property type="protein sequence ID" value="TCV96128.1"/>
    <property type="molecule type" value="Genomic_DNA"/>
</dbReference>
<dbReference type="InterPro" id="IPR005135">
    <property type="entry name" value="Endo/exonuclease/phosphatase"/>
</dbReference>
<proteinExistence type="predicted"/>
<dbReference type="GO" id="GO:0006506">
    <property type="term" value="P:GPI anchor biosynthetic process"/>
    <property type="evidence" value="ECO:0007669"/>
    <property type="project" value="TreeGrafter"/>
</dbReference>
<dbReference type="GO" id="GO:0016020">
    <property type="term" value="C:membrane"/>
    <property type="evidence" value="ECO:0007669"/>
    <property type="project" value="GOC"/>
</dbReference>
<keyword evidence="2" id="KW-0378">Hydrolase</keyword>
<evidence type="ECO:0000313" key="3">
    <source>
        <dbReference type="Proteomes" id="UP000295645"/>
    </source>
</evidence>
<reference evidence="2 3" key="1">
    <citation type="submission" date="2019-03" db="EMBL/GenBank/DDBJ databases">
        <title>Above-ground endophytic microbial communities from plants in different locations in the United States.</title>
        <authorList>
            <person name="Frank C."/>
        </authorList>
    </citation>
    <scope>NUCLEOTIDE SEQUENCE [LARGE SCALE GENOMIC DNA]</scope>
    <source>
        <strain evidence="2 3">LP_13_YM</strain>
    </source>
</reference>
<evidence type="ECO:0000313" key="2">
    <source>
        <dbReference type="EMBL" id="TCV96128.1"/>
    </source>
</evidence>
<dbReference type="Pfam" id="PF03372">
    <property type="entry name" value="Exo_endo_phos"/>
    <property type="match status" value="1"/>
</dbReference>
<feature type="domain" description="Endonuclease/exonuclease/phosphatase" evidence="1">
    <location>
        <begin position="79"/>
        <end position="275"/>
    </location>
</feature>
<dbReference type="InterPro" id="IPR051916">
    <property type="entry name" value="GPI-anchor_lipid_remodeler"/>
</dbReference>
<accession>A0A4R3YWC8</accession>